<evidence type="ECO:0000313" key="2">
    <source>
        <dbReference type="EMBL" id="KAK1121915.1"/>
    </source>
</evidence>
<gene>
    <name evidence="2" type="ORF">K0M31_009765</name>
</gene>
<dbReference type="EMBL" id="JAHYIQ010000024">
    <property type="protein sequence ID" value="KAK1121915.1"/>
    <property type="molecule type" value="Genomic_DNA"/>
</dbReference>
<sequence length="82" mass="9310">MNGLGKNVTRKDLEPHPRFNPNSFQGPRDRRTRDQIPKTGIKRKKKKKEKWVITESLAPDPYANNSIGTLVAPAAAKSRETR</sequence>
<proteinExistence type="predicted"/>
<dbReference type="Proteomes" id="UP001177670">
    <property type="component" value="Unassembled WGS sequence"/>
</dbReference>
<accession>A0AA40FMP0</accession>
<feature type="compositionally biased region" description="Basic residues" evidence="1">
    <location>
        <begin position="40"/>
        <end position="49"/>
    </location>
</feature>
<dbReference type="AlphaFoldDB" id="A0AA40FMP0"/>
<comment type="caution">
    <text evidence="2">The sequence shown here is derived from an EMBL/GenBank/DDBJ whole genome shotgun (WGS) entry which is preliminary data.</text>
</comment>
<organism evidence="2 3">
    <name type="scientific">Melipona bicolor</name>
    <dbReference type="NCBI Taxonomy" id="60889"/>
    <lineage>
        <taxon>Eukaryota</taxon>
        <taxon>Metazoa</taxon>
        <taxon>Ecdysozoa</taxon>
        <taxon>Arthropoda</taxon>
        <taxon>Hexapoda</taxon>
        <taxon>Insecta</taxon>
        <taxon>Pterygota</taxon>
        <taxon>Neoptera</taxon>
        <taxon>Endopterygota</taxon>
        <taxon>Hymenoptera</taxon>
        <taxon>Apocrita</taxon>
        <taxon>Aculeata</taxon>
        <taxon>Apoidea</taxon>
        <taxon>Anthophila</taxon>
        <taxon>Apidae</taxon>
        <taxon>Melipona</taxon>
    </lineage>
</organism>
<evidence type="ECO:0000313" key="3">
    <source>
        <dbReference type="Proteomes" id="UP001177670"/>
    </source>
</evidence>
<feature type="region of interest" description="Disordered" evidence="1">
    <location>
        <begin position="1"/>
        <end position="82"/>
    </location>
</feature>
<keyword evidence="3" id="KW-1185">Reference proteome</keyword>
<feature type="compositionally biased region" description="Basic and acidic residues" evidence="1">
    <location>
        <begin position="27"/>
        <end position="36"/>
    </location>
</feature>
<evidence type="ECO:0000256" key="1">
    <source>
        <dbReference type="SAM" id="MobiDB-lite"/>
    </source>
</evidence>
<reference evidence="2" key="1">
    <citation type="submission" date="2021-10" db="EMBL/GenBank/DDBJ databases">
        <title>Melipona bicolor Genome sequencing and assembly.</title>
        <authorList>
            <person name="Araujo N.S."/>
            <person name="Arias M.C."/>
        </authorList>
    </citation>
    <scope>NUCLEOTIDE SEQUENCE</scope>
    <source>
        <strain evidence="2">USP_2M_L1-L4_2017</strain>
        <tissue evidence="2">Whole body</tissue>
    </source>
</reference>
<protein>
    <submittedName>
        <fullName evidence="2">Uncharacterized protein</fullName>
    </submittedName>
</protein>
<name>A0AA40FMP0_9HYME</name>